<comment type="caution">
    <text evidence="1">The sequence shown here is derived from an EMBL/GenBank/DDBJ whole genome shotgun (WGS) entry which is preliminary data.</text>
</comment>
<dbReference type="PANTHER" id="PTHR33221">
    <property type="entry name" value="WINGED HELIX-TURN-HELIX TRANSCRIPTIONAL REGULATOR, RRF2 FAMILY"/>
    <property type="match status" value="1"/>
</dbReference>
<dbReference type="RefSeq" id="WP_220195630.1">
    <property type="nucleotide sequence ID" value="NZ_BNJF01000002.1"/>
</dbReference>
<dbReference type="InterPro" id="IPR036388">
    <property type="entry name" value="WH-like_DNA-bd_sf"/>
</dbReference>
<dbReference type="Proteomes" id="UP000612362">
    <property type="component" value="Unassembled WGS sequence"/>
</dbReference>
<dbReference type="InterPro" id="IPR000944">
    <property type="entry name" value="Tscrpt_reg_Rrf2"/>
</dbReference>
<evidence type="ECO:0000313" key="1">
    <source>
        <dbReference type="EMBL" id="GHO46242.1"/>
    </source>
</evidence>
<dbReference type="InterPro" id="IPR036390">
    <property type="entry name" value="WH_DNA-bd_sf"/>
</dbReference>
<dbReference type="GO" id="GO:0003700">
    <property type="term" value="F:DNA-binding transcription factor activity"/>
    <property type="evidence" value="ECO:0007669"/>
    <property type="project" value="TreeGrafter"/>
</dbReference>
<sequence>MVSNRERSAGTISTNSQFAVALHILTLLAQSQNELLTSEYMAGSVNTNPVFIRRILGLLHRAGLVTSQPGVGGGWRLLRAPETITLLDVYRAVDEGHLLALSRSTPNTDCTVGRNIQRTLLLHFGEAEQAFEEALARKNVAQILKTALGDSSLPAL</sequence>
<reference evidence="1" key="1">
    <citation type="submission" date="2020-10" db="EMBL/GenBank/DDBJ databases">
        <title>Taxonomic study of unclassified bacteria belonging to the class Ktedonobacteria.</title>
        <authorList>
            <person name="Yabe S."/>
            <person name="Wang C.M."/>
            <person name="Zheng Y."/>
            <person name="Sakai Y."/>
            <person name="Cavaletti L."/>
            <person name="Monciardini P."/>
            <person name="Donadio S."/>
        </authorList>
    </citation>
    <scope>NUCLEOTIDE SEQUENCE</scope>
    <source>
        <strain evidence="1">SOSP1-1</strain>
    </source>
</reference>
<gene>
    <name evidence="1" type="ORF">KSX_44050</name>
</gene>
<dbReference type="Gene3D" id="1.10.10.10">
    <property type="entry name" value="Winged helix-like DNA-binding domain superfamily/Winged helix DNA-binding domain"/>
    <property type="match status" value="1"/>
</dbReference>
<protein>
    <submittedName>
        <fullName evidence="1">Rrf2 family transcriptional regulator</fullName>
    </submittedName>
</protein>
<dbReference type="EMBL" id="BNJF01000002">
    <property type="protein sequence ID" value="GHO46242.1"/>
    <property type="molecule type" value="Genomic_DNA"/>
</dbReference>
<dbReference type="GO" id="GO:0005829">
    <property type="term" value="C:cytosol"/>
    <property type="evidence" value="ECO:0007669"/>
    <property type="project" value="TreeGrafter"/>
</dbReference>
<organism evidence="1 2">
    <name type="scientific">Ktedonospora formicarum</name>
    <dbReference type="NCBI Taxonomy" id="2778364"/>
    <lineage>
        <taxon>Bacteria</taxon>
        <taxon>Bacillati</taxon>
        <taxon>Chloroflexota</taxon>
        <taxon>Ktedonobacteria</taxon>
        <taxon>Ktedonobacterales</taxon>
        <taxon>Ktedonobacteraceae</taxon>
        <taxon>Ktedonospora</taxon>
    </lineage>
</organism>
<dbReference type="PANTHER" id="PTHR33221:SF15">
    <property type="entry name" value="HTH-TYPE TRANSCRIPTIONAL REGULATOR YWGB-RELATED"/>
    <property type="match status" value="1"/>
</dbReference>
<accession>A0A8J3MRM4</accession>
<keyword evidence="2" id="KW-1185">Reference proteome</keyword>
<proteinExistence type="predicted"/>
<evidence type="ECO:0000313" key="2">
    <source>
        <dbReference type="Proteomes" id="UP000612362"/>
    </source>
</evidence>
<dbReference type="SUPFAM" id="SSF46785">
    <property type="entry name" value="Winged helix' DNA-binding domain"/>
    <property type="match status" value="1"/>
</dbReference>
<dbReference type="AlphaFoldDB" id="A0A8J3MRM4"/>
<name>A0A8J3MRM4_9CHLR</name>
<dbReference type="PROSITE" id="PS51197">
    <property type="entry name" value="HTH_RRF2_2"/>
    <property type="match status" value="1"/>
</dbReference>
<dbReference type="Pfam" id="PF02082">
    <property type="entry name" value="Rrf2"/>
    <property type="match status" value="1"/>
</dbReference>